<keyword evidence="2" id="KW-0812">Transmembrane</keyword>
<sequence length="216" mass="24770">MWVDEMLHTGVWKQIMSKFSSEWQDLVTYSTIMLNANVAFLAIQSVDIAAPSRSWAQIFSYALTVANLACMILGLLLMRQNRTKKRETAELVYKYLKKQNSELTGLEALAIMFSLPHASLMWGMVSFFVAFSLMCVRSANVQTHIVVISCLSLTVLYIIWCIYLAWETNPKDTSQDDRTLAYSQDAELRKAREEEQKREEEMAQDRATESSESHES</sequence>
<evidence type="ECO:0000256" key="2">
    <source>
        <dbReference type="SAM" id="Phobius"/>
    </source>
</evidence>
<dbReference type="EMBL" id="JAACJJ010000057">
    <property type="protein sequence ID" value="KAF5311156.1"/>
    <property type="molecule type" value="Genomic_DNA"/>
</dbReference>
<keyword evidence="2" id="KW-1133">Transmembrane helix</keyword>
<gene>
    <name evidence="3" type="ORF">D9619_008037</name>
</gene>
<evidence type="ECO:0000256" key="1">
    <source>
        <dbReference type="SAM" id="MobiDB-lite"/>
    </source>
</evidence>
<dbReference type="OrthoDB" id="2657661at2759"/>
<feature type="region of interest" description="Disordered" evidence="1">
    <location>
        <begin position="173"/>
        <end position="216"/>
    </location>
</feature>
<name>A0A8H5ESW9_9AGAR</name>
<dbReference type="AlphaFoldDB" id="A0A8H5ESW9"/>
<proteinExistence type="predicted"/>
<feature type="transmembrane region" description="Helical" evidence="2">
    <location>
        <begin position="145"/>
        <end position="166"/>
    </location>
</feature>
<comment type="caution">
    <text evidence="3">The sequence shown here is derived from an EMBL/GenBank/DDBJ whole genome shotgun (WGS) entry which is preliminary data.</text>
</comment>
<feature type="transmembrane region" description="Helical" evidence="2">
    <location>
        <begin position="58"/>
        <end position="78"/>
    </location>
</feature>
<evidence type="ECO:0000313" key="3">
    <source>
        <dbReference type="EMBL" id="KAF5311156.1"/>
    </source>
</evidence>
<keyword evidence="4" id="KW-1185">Reference proteome</keyword>
<dbReference type="Proteomes" id="UP000567179">
    <property type="component" value="Unassembled WGS sequence"/>
</dbReference>
<accession>A0A8H5ESW9</accession>
<protein>
    <submittedName>
        <fullName evidence="3">Uncharacterized protein</fullName>
    </submittedName>
</protein>
<feature type="compositionally biased region" description="Basic and acidic residues" evidence="1">
    <location>
        <begin position="186"/>
        <end position="216"/>
    </location>
</feature>
<reference evidence="3 4" key="1">
    <citation type="journal article" date="2020" name="ISME J.">
        <title>Uncovering the hidden diversity of litter-decomposition mechanisms in mushroom-forming fungi.</title>
        <authorList>
            <person name="Floudas D."/>
            <person name="Bentzer J."/>
            <person name="Ahren D."/>
            <person name="Johansson T."/>
            <person name="Persson P."/>
            <person name="Tunlid A."/>
        </authorList>
    </citation>
    <scope>NUCLEOTIDE SEQUENCE [LARGE SCALE GENOMIC DNA]</scope>
    <source>
        <strain evidence="3 4">CBS 101986</strain>
    </source>
</reference>
<organism evidence="3 4">
    <name type="scientific">Psilocybe cf. subviscida</name>
    <dbReference type="NCBI Taxonomy" id="2480587"/>
    <lineage>
        <taxon>Eukaryota</taxon>
        <taxon>Fungi</taxon>
        <taxon>Dikarya</taxon>
        <taxon>Basidiomycota</taxon>
        <taxon>Agaricomycotina</taxon>
        <taxon>Agaricomycetes</taxon>
        <taxon>Agaricomycetidae</taxon>
        <taxon>Agaricales</taxon>
        <taxon>Agaricineae</taxon>
        <taxon>Strophariaceae</taxon>
        <taxon>Psilocybe</taxon>
    </lineage>
</organism>
<evidence type="ECO:0000313" key="4">
    <source>
        <dbReference type="Proteomes" id="UP000567179"/>
    </source>
</evidence>
<keyword evidence="2" id="KW-0472">Membrane</keyword>